<accession>A0A5N4AC17</accession>
<evidence type="ECO:0000313" key="5">
    <source>
        <dbReference type="Proteomes" id="UP000327044"/>
    </source>
</evidence>
<dbReference type="PANTHER" id="PTHR43270">
    <property type="entry name" value="BETA-ALA-HIS DIPEPTIDASE"/>
    <property type="match status" value="1"/>
</dbReference>
<dbReference type="PANTHER" id="PTHR43270:SF4">
    <property type="entry name" value="CARNOSINE DIPEPTIDASE 2, ISOFORM A"/>
    <property type="match status" value="1"/>
</dbReference>
<protein>
    <recommendedName>
        <fullName evidence="6">Peptidase M20 dimerisation domain-containing protein</fullName>
    </recommendedName>
</protein>
<dbReference type="InParanoid" id="A0A5N4AC17"/>
<dbReference type="Proteomes" id="UP000327044">
    <property type="component" value="Unassembled WGS sequence"/>
</dbReference>
<dbReference type="Gene3D" id="3.30.70.360">
    <property type="match status" value="1"/>
</dbReference>
<proteinExistence type="predicted"/>
<dbReference type="Pfam" id="PF01546">
    <property type="entry name" value="Peptidase_M20"/>
    <property type="match status" value="1"/>
</dbReference>
<dbReference type="GO" id="GO:0046872">
    <property type="term" value="F:metal ion binding"/>
    <property type="evidence" value="ECO:0007669"/>
    <property type="project" value="UniProtKB-KW"/>
</dbReference>
<keyword evidence="3" id="KW-0378">Hydrolase</keyword>
<dbReference type="InterPro" id="IPR002933">
    <property type="entry name" value="Peptidase_M20"/>
</dbReference>
<evidence type="ECO:0000256" key="3">
    <source>
        <dbReference type="ARBA" id="ARBA00022801"/>
    </source>
</evidence>
<dbReference type="EMBL" id="VVIM01000008">
    <property type="protein sequence ID" value="KAB0794870.1"/>
    <property type="molecule type" value="Genomic_DNA"/>
</dbReference>
<dbReference type="InterPro" id="IPR051458">
    <property type="entry name" value="Cyt/Met_Dipeptidase"/>
</dbReference>
<keyword evidence="5" id="KW-1185">Reference proteome</keyword>
<dbReference type="AlphaFoldDB" id="A0A5N4AC17"/>
<dbReference type="OrthoDB" id="7832001at2759"/>
<evidence type="ECO:0000256" key="2">
    <source>
        <dbReference type="ARBA" id="ARBA00022723"/>
    </source>
</evidence>
<evidence type="ECO:0008006" key="6">
    <source>
        <dbReference type="Google" id="ProtNLM"/>
    </source>
</evidence>
<keyword evidence="1" id="KW-0645">Protease</keyword>
<dbReference type="SUPFAM" id="SSF53187">
    <property type="entry name" value="Zn-dependent exopeptidases"/>
    <property type="match status" value="1"/>
</dbReference>
<dbReference type="Gene3D" id="3.40.630.10">
    <property type="entry name" value="Zn peptidases"/>
    <property type="match status" value="1"/>
</dbReference>
<reference evidence="4 5" key="1">
    <citation type="journal article" date="2018" name="Elife">
        <title>Firefly genomes illuminate parallel origins of bioluminescence in beetles.</title>
        <authorList>
            <person name="Fallon T.R."/>
            <person name="Lower S.E."/>
            <person name="Chang C.H."/>
            <person name="Bessho-Uehara M."/>
            <person name="Martin G.J."/>
            <person name="Bewick A.J."/>
            <person name="Behringer M."/>
            <person name="Debat H.J."/>
            <person name="Wong I."/>
            <person name="Day J.C."/>
            <person name="Suvorov A."/>
            <person name="Silva C.J."/>
            <person name="Stanger-Hall K.F."/>
            <person name="Hall D.W."/>
            <person name="Schmitz R.J."/>
            <person name="Nelson D.R."/>
            <person name="Lewis S.M."/>
            <person name="Shigenobu S."/>
            <person name="Bybee S.M."/>
            <person name="Larracuente A.M."/>
            <person name="Oba Y."/>
            <person name="Weng J.K."/>
        </authorList>
    </citation>
    <scope>NUCLEOTIDE SEQUENCE [LARGE SCALE GENOMIC DNA]</scope>
    <source>
        <strain evidence="4">1611_PpyrPB1</strain>
        <tissue evidence="4">Whole body</tissue>
    </source>
</reference>
<keyword evidence="2" id="KW-0479">Metal-binding</keyword>
<gene>
    <name evidence="4" type="ORF">PPYR_11709</name>
</gene>
<sequence length="501" mass="58302">MVYPHTFRTEHSETRTTSSTYGDFYHKTKEVRISIQPNLLKILRALDGNRRQFIENLREMVKIPSVSGSLKYVDEVQRCIDLVINWLVKLGVRYQPFNIGRYKLEGKENKRPSVILASLGENFKKKTVCVYAHLDVNLPDLEQWKTDPFDLTEVDLRLYGSGVASGKGTLMSWFNLIYAFQEANVDIPVNIKFIIESLHYYDSDGLEEFISKQRIHFLSNVDYYIVCDSEWLVEKTPCLVYGSVGRLRLTCKMERNESAESDMKEDMAKIFGELCSERGEILVQNFHDLVKQITPDEEHIYESIKFDVADIRDNLPEHQKSWDKVKLLMNFWRLPSIAVEDTEECTCEKNDKSKIKRNFTVKIVQNQIVDVAIKQITKHIKKTCQKLDIKHKVDIEVVSTSRPWMEDILSVNYFAARRALIQIYRQDPNMIREDCDMKVVTMLSVLTERCVLVLPLGDNHINAGRSNENIRRANYYDGMKVLGAYLFQIAELADRENSHEL</sequence>
<organism evidence="4 5">
    <name type="scientific">Photinus pyralis</name>
    <name type="common">Common eastern firefly</name>
    <name type="synonym">Lampyris pyralis</name>
    <dbReference type="NCBI Taxonomy" id="7054"/>
    <lineage>
        <taxon>Eukaryota</taxon>
        <taxon>Metazoa</taxon>
        <taxon>Ecdysozoa</taxon>
        <taxon>Arthropoda</taxon>
        <taxon>Hexapoda</taxon>
        <taxon>Insecta</taxon>
        <taxon>Pterygota</taxon>
        <taxon>Neoptera</taxon>
        <taxon>Endopterygota</taxon>
        <taxon>Coleoptera</taxon>
        <taxon>Polyphaga</taxon>
        <taxon>Elateriformia</taxon>
        <taxon>Elateroidea</taxon>
        <taxon>Lampyridae</taxon>
        <taxon>Lampyrinae</taxon>
        <taxon>Photinus</taxon>
    </lineage>
</organism>
<name>A0A5N4AC17_PHOPY</name>
<comment type="caution">
    <text evidence="4">The sequence shown here is derived from an EMBL/GenBank/DDBJ whole genome shotgun (WGS) entry which is preliminary data.</text>
</comment>
<evidence type="ECO:0000313" key="4">
    <source>
        <dbReference type="EMBL" id="KAB0794870.1"/>
    </source>
</evidence>
<evidence type="ECO:0000256" key="1">
    <source>
        <dbReference type="ARBA" id="ARBA00022670"/>
    </source>
</evidence>
<dbReference type="GO" id="GO:0006508">
    <property type="term" value="P:proteolysis"/>
    <property type="evidence" value="ECO:0007669"/>
    <property type="project" value="UniProtKB-KW"/>
</dbReference>
<dbReference type="GO" id="GO:0008233">
    <property type="term" value="F:peptidase activity"/>
    <property type="evidence" value="ECO:0007669"/>
    <property type="project" value="UniProtKB-KW"/>
</dbReference>